<dbReference type="Proteomes" id="UP000012062">
    <property type="component" value="Unassembled WGS sequence"/>
</dbReference>
<evidence type="ECO:0000313" key="1">
    <source>
        <dbReference type="EMBL" id="CCV07538.1"/>
    </source>
</evidence>
<dbReference type="STRING" id="1297569.MESS2_60006"/>
<accession>M5EUE5</accession>
<dbReference type="EMBL" id="CAUM01000128">
    <property type="protein sequence ID" value="CCV07538.1"/>
    <property type="molecule type" value="Genomic_DNA"/>
</dbReference>
<organism evidence="1 2">
    <name type="scientific">Mesorhizobium metallidurans STM 2683</name>
    <dbReference type="NCBI Taxonomy" id="1297569"/>
    <lineage>
        <taxon>Bacteria</taxon>
        <taxon>Pseudomonadati</taxon>
        <taxon>Pseudomonadota</taxon>
        <taxon>Alphaproteobacteria</taxon>
        <taxon>Hyphomicrobiales</taxon>
        <taxon>Phyllobacteriaceae</taxon>
        <taxon>Mesorhizobium</taxon>
    </lineage>
</organism>
<proteinExistence type="predicted"/>
<sequence length="60" mass="6781">MVISRCFYNRLLFYDAFPPCVASPSPFSVNSQHVRTMLRRLHVIDPTPKTGGGHFCCLVP</sequence>
<evidence type="ECO:0000313" key="2">
    <source>
        <dbReference type="Proteomes" id="UP000012062"/>
    </source>
</evidence>
<keyword evidence="2" id="KW-1185">Reference proteome</keyword>
<gene>
    <name evidence="1" type="ORF">MESS2_60006</name>
</gene>
<reference evidence="1 2" key="1">
    <citation type="submission" date="2013-02" db="EMBL/GenBank/DDBJ databases">
        <authorList>
            <person name="Genoscope - CEA"/>
        </authorList>
    </citation>
    <scope>NUCLEOTIDE SEQUENCE [LARGE SCALE GENOMIC DNA]</scope>
    <source>
        <strain evidence="1 2">STM 2683</strain>
    </source>
</reference>
<name>M5EUE5_9HYPH</name>
<protein>
    <submittedName>
        <fullName evidence="1">Uncharacterized protein</fullName>
    </submittedName>
</protein>
<comment type="caution">
    <text evidence="1">The sequence shown here is derived from an EMBL/GenBank/DDBJ whole genome shotgun (WGS) entry which is preliminary data.</text>
</comment>
<dbReference type="AlphaFoldDB" id="M5EUE5"/>